<keyword evidence="3" id="KW-1185">Reference proteome</keyword>
<gene>
    <name evidence="2" type="ORF">CLODIP_2_CD02532</name>
</gene>
<feature type="compositionally biased region" description="Basic and acidic residues" evidence="1">
    <location>
        <begin position="29"/>
        <end position="41"/>
    </location>
</feature>
<dbReference type="Proteomes" id="UP000494165">
    <property type="component" value="Unassembled WGS sequence"/>
</dbReference>
<feature type="region of interest" description="Disordered" evidence="1">
    <location>
        <begin position="81"/>
        <end position="113"/>
    </location>
</feature>
<evidence type="ECO:0000313" key="3">
    <source>
        <dbReference type="Proteomes" id="UP000494165"/>
    </source>
</evidence>
<name>A0A8S1DGK6_9INSE</name>
<dbReference type="EMBL" id="CADEPI010000236">
    <property type="protein sequence ID" value="CAB3381498.1"/>
    <property type="molecule type" value="Genomic_DNA"/>
</dbReference>
<evidence type="ECO:0000313" key="2">
    <source>
        <dbReference type="EMBL" id="CAB3381498.1"/>
    </source>
</evidence>
<feature type="region of interest" description="Disordered" evidence="1">
    <location>
        <begin position="29"/>
        <end position="53"/>
    </location>
</feature>
<organism evidence="2 3">
    <name type="scientific">Cloeon dipterum</name>
    <dbReference type="NCBI Taxonomy" id="197152"/>
    <lineage>
        <taxon>Eukaryota</taxon>
        <taxon>Metazoa</taxon>
        <taxon>Ecdysozoa</taxon>
        <taxon>Arthropoda</taxon>
        <taxon>Hexapoda</taxon>
        <taxon>Insecta</taxon>
        <taxon>Pterygota</taxon>
        <taxon>Palaeoptera</taxon>
        <taxon>Ephemeroptera</taxon>
        <taxon>Pisciforma</taxon>
        <taxon>Baetidae</taxon>
        <taxon>Cloeon</taxon>
    </lineage>
</organism>
<accession>A0A8S1DGK6</accession>
<dbReference type="AlphaFoldDB" id="A0A8S1DGK6"/>
<comment type="caution">
    <text evidence="2">The sequence shown here is derived from an EMBL/GenBank/DDBJ whole genome shotgun (WGS) entry which is preliminary data.</text>
</comment>
<evidence type="ECO:0000256" key="1">
    <source>
        <dbReference type="SAM" id="MobiDB-lite"/>
    </source>
</evidence>
<reference evidence="2 3" key="1">
    <citation type="submission" date="2020-04" db="EMBL/GenBank/DDBJ databases">
        <authorList>
            <person name="Alioto T."/>
            <person name="Alioto T."/>
            <person name="Gomez Garrido J."/>
        </authorList>
    </citation>
    <scope>NUCLEOTIDE SEQUENCE [LARGE SCALE GENOMIC DNA]</scope>
</reference>
<proteinExistence type="predicted"/>
<protein>
    <submittedName>
        <fullName evidence="2">Uncharacterized protein</fullName>
    </submittedName>
</protein>
<sequence length="495" mass="58070">MYIPDCAGTEIREIKSKIEHLIVLTVHKEEERGNQDERELSPRASSSRGRARLRPQHLYQTVPIPQHQQHFQDDVFFGAEQPFQPQPQKKKRKFRYQPPAGRQQIAPPPQRGLTRRAKPMNQFGQNKQQNKWNPPRSSVFDRLDVPPPQPSLMNMNYAPDWHAPPLWSPFHQDDYHFPDQHAGGSWHGEQSPRGGGGWQDRHAVTTRYYRRMDKGDPPLRPGLRAFCTYETDRQRSSKKLQAKGHKLQFVYKIKACLWHKTKMGLHKKKTRIGSIAYRQRLYRQVFNNNMFCRKSHCQYFTRNAEKPEVSLEAYDTPDLEECRTDEYVSLVALCTPTSWQEPRHAYFRHLEYQLFLLDPAGLEFASLQHQMNDSNFRILSAVRLQNLYLFGAYLSQKEQMLAGSMLLAEVVRFFCVKMEHLKLLCKYGFDSRRLTDDLDAYPTPKEAHARRPETEDDVVMVAARVIVLPVELDRSENDVYPEYILSYNYLNPPKQ</sequence>